<evidence type="ECO:0000313" key="2">
    <source>
        <dbReference type="Proteomes" id="UP000747399"/>
    </source>
</evidence>
<sequence length="138" mass="14614">MAAGASSTARSWWWCRSGGNNATIGSAAGGGGSDKVATATGYAMRGLRRSHGTEFGVGAARPDAAARITCCLLQPLPPEHFPLLFCPHIVPCLLHLTFCGLTLLVLRLHIVHNGHMAGHLLRVVLEVTAAEKEVSYTR</sequence>
<keyword evidence="2" id="KW-1185">Reference proteome</keyword>
<evidence type="ECO:0000313" key="1">
    <source>
        <dbReference type="EMBL" id="GIL67547.1"/>
    </source>
</evidence>
<accession>A0A8J4FDK6</accession>
<protein>
    <submittedName>
        <fullName evidence="1">Uncharacterized protein</fullName>
    </submittedName>
</protein>
<name>A0A8J4FDK6_9CHLO</name>
<reference evidence="1" key="1">
    <citation type="journal article" date="2021" name="Proc. Natl. Acad. Sci. U.S.A.">
        <title>Three genomes in the algal genus Volvox reveal the fate of a haploid sex-determining region after a transition to homothallism.</title>
        <authorList>
            <person name="Yamamoto K."/>
            <person name="Hamaji T."/>
            <person name="Kawai-Toyooka H."/>
            <person name="Matsuzaki R."/>
            <person name="Takahashi F."/>
            <person name="Nishimura Y."/>
            <person name="Kawachi M."/>
            <person name="Noguchi H."/>
            <person name="Minakuchi Y."/>
            <person name="Umen J.G."/>
            <person name="Toyoda A."/>
            <person name="Nozaki H."/>
        </authorList>
    </citation>
    <scope>NUCLEOTIDE SEQUENCE</scope>
    <source>
        <strain evidence="1">NIES-3780</strain>
    </source>
</reference>
<dbReference type="AlphaFoldDB" id="A0A8J4FDK6"/>
<gene>
    <name evidence="1" type="ORF">Vafri_20904</name>
</gene>
<comment type="caution">
    <text evidence="1">The sequence shown here is derived from an EMBL/GenBank/DDBJ whole genome shotgun (WGS) entry which is preliminary data.</text>
</comment>
<organism evidence="1 2">
    <name type="scientific">Volvox africanus</name>
    <dbReference type="NCBI Taxonomy" id="51714"/>
    <lineage>
        <taxon>Eukaryota</taxon>
        <taxon>Viridiplantae</taxon>
        <taxon>Chlorophyta</taxon>
        <taxon>core chlorophytes</taxon>
        <taxon>Chlorophyceae</taxon>
        <taxon>CS clade</taxon>
        <taxon>Chlamydomonadales</taxon>
        <taxon>Volvocaceae</taxon>
        <taxon>Volvox</taxon>
    </lineage>
</organism>
<dbReference type="EMBL" id="BNCO01000100">
    <property type="protein sequence ID" value="GIL67547.1"/>
    <property type="molecule type" value="Genomic_DNA"/>
</dbReference>
<dbReference type="Proteomes" id="UP000747399">
    <property type="component" value="Unassembled WGS sequence"/>
</dbReference>
<proteinExistence type="predicted"/>